<evidence type="ECO:0000256" key="7">
    <source>
        <dbReference type="SAM" id="SignalP"/>
    </source>
</evidence>
<dbReference type="Pfam" id="PF00254">
    <property type="entry name" value="FKBP_C"/>
    <property type="match status" value="1"/>
</dbReference>
<keyword evidence="3 5" id="KW-0697">Rotamase</keyword>
<dbReference type="EC" id="5.2.1.8" evidence="2 5"/>
<gene>
    <name evidence="9" type="ORF">BLNAU_18715</name>
</gene>
<dbReference type="InterPro" id="IPR046357">
    <property type="entry name" value="PPIase_dom_sf"/>
</dbReference>
<feature type="domain" description="PPIase FKBP-type" evidence="8">
    <location>
        <begin position="49"/>
        <end position="138"/>
    </location>
</feature>
<dbReference type="Proteomes" id="UP001281761">
    <property type="component" value="Unassembled WGS sequence"/>
</dbReference>
<dbReference type="SUPFAM" id="SSF54534">
    <property type="entry name" value="FKBP-like"/>
    <property type="match status" value="1"/>
</dbReference>
<evidence type="ECO:0000256" key="5">
    <source>
        <dbReference type="PROSITE-ProRule" id="PRU00277"/>
    </source>
</evidence>
<organism evidence="9 10">
    <name type="scientific">Blattamonas nauphoetae</name>
    <dbReference type="NCBI Taxonomy" id="2049346"/>
    <lineage>
        <taxon>Eukaryota</taxon>
        <taxon>Metamonada</taxon>
        <taxon>Preaxostyla</taxon>
        <taxon>Oxymonadida</taxon>
        <taxon>Blattamonas</taxon>
    </lineage>
</organism>
<name>A0ABQ9X3L2_9EUKA</name>
<dbReference type="Gene3D" id="3.10.50.40">
    <property type="match status" value="1"/>
</dbReference>
<comment type="caution">
    <text evidence="9">The sequence shown here is derived from an EMBL/GenBank/DDBJ whole genome shotgun (WGS) entry which is preliminary data.</text>
</comment>
<feature type="region of interest" description="Disordered" evidence="6">
    <location>
        <begin position="142"/>
        <end position="168"/>
    </location>
</feature>
<evidence type="ECO:0000313" key="10">
    <source>
        <dbReference type="Proteomes" id="UP001281761"/>
    </source>
</evidence>
<reference evidence="9 10" key="1">
    <citation type="journal article" date="2022" name="bioRxiv">
        <title>Genomics of Preaxostyla Flagellates Illuminates Evolutionary Transitions and the Path Towards Mitochondrial Loss.</title>
        <authorList>
            <person name="Novak L.V.F."/>
            <person name="Treitli S.C."/>
            <person name="Pyrih J."/>
            <person name="Halakuc P."/>
            <person name="Pipaliya S.V."/>
            <person name="Vacek V."/>
            <person name="Brzon O."/>
            <person name="Soukal P."/>
            <person name="Eme L."/>
            <person name="Dacks J.B."/>
            <person name="Karnkowska A."/>
            <person name="Elias M."/>
            <person name="Hampl V."/>
        </authorList>
    </citation>
    <scope>NUCLEOTIDE SEQUENCE [LARGE SCALE GENOMIC DNA]</scope>
    <source>
        <strain evidence="9">NAU3</strain>
        <tissue evidence="9">Gut</tissue>
    </source>
</reference>
<accession>A0ABQ9X3L2</accession>
<evidence type="ECO:0000256" key="2">
    <source>
        <dbReference type="ARBA" id="ARBA00013194"/>
    </source>
</evidence>
<keyword evidence="10" id="KW-1185">Reference proteome</keyword>
<feature type="chain" id="PRO_5046538664" description="peptidylprolyl isomerase" evidence="7">
    <location>
        <begin position="18"/>
        <end position="193"/>
    </location>
</feature>
<dbReference type="PANTHER" id="PTHR45779:SF7">
    <property type="entry name" value="PEPTIDYLPROLYL ISOMERASE"/>
    <property type="match status" value="1"/>
</dbReference>
<comment type="catalytic activity">
    <reaction evidence="1 5">
        <text>[protein]-peptidylproline (omega=180) = [protein]-peptidylproline (omega=0)</text>
        <dbReference type="Rhea" id="RHEA:16237"/>
        <dbReference type="Rhea" id="RHEA-COMP:10747"/>
        <dbReference type="Rhea" id="RHEA-COMP:10748"/>
        <dbReference type="ChEBI" id="CHEBI:83833"/>
        <dbReference type="ChEBI" id="CHEBI:83834"/>
        <dbReference type="EC" id="5.2.1.8"/>
    </reaction>
</comment>
<dbReference type="InterPro" id="IPR001179">
    <property type="entry name" value="PPIase_FKBP_dom"/>
</dbReference>
<sequence>MIHTLWLVSFLFSVTFSEDTEKSESSEELKVEITTLFKPETCEKKAKRGNKLKVHYVGTVVETGEEFDNSHERKVPFKFRLGEGAVIKGWEQGLIGMCEGEKRKLVIPSELAYGKYGIPDQIPPNAELMYIIDLVEVSDKEKKGPTPLERVEEKNRAERRRKMKKSMLGELKPDGSRFIEHVVIDGNSGPIEV</sequence>
<proteinExistence type="predicted"/>
<dbReference type="PROSITE" id="PS50059">
    <property type="entry name" value="FKBP_PPIASE"/>
    <property type="match status" value="1"/>
</dbReference>
<dbReference type="InterPro" id="IPR044609">
    <property type="entry name" value="FKBP2/11"/>
</dbReference>
<evidence type="ECO:0000256" key="1">
    <source>
        <dbReference type="ARBA" id="ARBA00000971"/>
    </source>
</evidence>
<keyword evidence="4 5" id="KW-0413">Isomerase</keyword>
<dbReference type="PANTHER" id="PTHR45779">
    <property type="entry name" value="PEPTIDYLPROLYL ISOMERASE"/>
    <property type="match status" value="1"/>
</dbReference>
<evidence type="ECO:0000256" key="3">
    <source>
        <dbReference type="ARBA" id="ARBA00023110"/>
    </source>
</evidence>
<dbReference type="GO" id="GO:0003755">
    <property type="term" value="F:peptidyl-prolyl cis-trans isomerase activity"/>
    <property type="evidence" value="ECO:0007669"/>
    <property type="project" value="UniProtKB-EC"/>
</dbReference>
<evidence type="ECO:0000313" key="9">
    <source>
        <dbReference type="EMBL" id="KAK2946354.1"/>
    </source>
</evidence>
<feature type="signal peptide" evidence="7">
    <location>
        <begin position="1"/>
        <end position="17"/>
    </location>
</feature>
<evidence type="ECO:0000256" key="6">
    <source>
        <dbReference type="SAM" id="MobiDB-lite"/>
    </source>
</evidence>
<dbReference type="EMBL" id="JARBJD010000230">
    <property type="protein sequence ID" value="KAK2946354.1"/>
    <property type="molecule type" value="Genomic_DNA"/>
</dbReference>
<keyword evidence="7" id="KW-0732">Signal</keyword>
<protein>
    <recommendedName>
        <fullName evidence="2 5">peptidylprolyl isomerase</fullName>
        <ecNumber evidence="2 5">5.2.1.8</ecNumber>
    </recommendedName>
</protein>
<feature type="compositionally biased region" description="Basic and acidic residues" evidence="6">
    <location>
        <begin position="142"/>
        <end position="156"/>
    </location>
</feature>
<evidence type="ECO:0000259" key="8">
    <source>
        <dbReference type="PROSITE" id="PS50059"/>
    </source>
</evidence>
<evidence type="ECO:0000256" key="4">
    <source>
        <dbReference type="ARBA" id="ARBA00023235"/>
    </source>
</evidence>